<comment type="caution">
    <text evidence="1">The sequence shown here is derived from an EMBL/GenBank/DDBJ whole genome shotgun (WGS) entry which is preliminary data.</text>
</comment>
<accession>A0ABN0DCY6</accession>
<name>A0ABN0DCY6_9VIBR</name>
<evidence type="ECO:0000313" key="1">
    <source>
        <dbReference type="EMBL" id="EGU51557.1"/>
    </source>
</evidence>
<organism evidence="1 2">
    <name type="scientific">Vibrio tubiashii ATCC 19109</name>
    <dbReference type="NCBI Taxonomy" id="1051646"/>
    <lineage>
        <taxon>Bacteria</taxon>
        <taxon>Pseudomonadati</taxon>
        <taxon>Pseudomonadota</taxon>
        <taxon>Gammaproteobacteria</taxon>
        <taxon>Vibrionales</taxon>
        <taxon>Vibrionaceae</taxon>
        <taxon>Vibrio</taxon>
        <taxon>Vibrio oreintalis group</taxon>
    </lineage>
</organism>
<proteinExistence type="predicted"/>
<dbReference type="EMBL" id="AFWI01000172">
    <property type="protein sequence ID" value="EGU51557.1"/>
    <property type="molecule type" value="Genomic_DNA"/>
</dbReference>
<dbReference type="Proteomes" id="UP000003836">
    <property type="component" value="Unassembled WGS sequence"/>
</dbReference>
<gene>
    <name evidence="1" type="ORF">VITU9109_24585</name>
</gene>
<protein>
    <submittedName>
        <fullName evidence="1">Uncharacterized protein</fullName>
    </submittedName>
</protein>
<sequence>MLALSWLSFASTRFWLGKQLNINWVKVSELDYAREKRDLRTALDAEEMLYLQRAQGC</sequence>
<evidence type="ECO:0000313" key="2">
    <source>
        <dbReference type="Proteomes" id="UP000003836"/>
    </source>
</evidence>
<keyword evidence="2" id="KW-1185">Reference proteome</keyword>
<reference evidence="1 2" key="1">
    <citation type="journal article" date="2012" name="Int. J. Syst. Evol. Microbiol.">
        <title>Vibrio caribbeanicus sp. nov., isolated from the marine sponge Scleritoderma cyanea.</title>
        <authorList>
            <person name="Hoffmann M."/>
            <person name="Monday S.R."/>
            <person name="Allard M.W."/>
            <person name="Strain E.A."/>
            <person name="Whittaker P."/>
            <person name="Naum M."/>
            <person name="McCarthy P.J."/>
            <person name="Lopez J.V."/>
            <person name="Fischer M."/>
            <person name="Brown E.W."/>
        </authorList>
    </citation>
    <scope>NUCLEOTIDE SEQUENCE [LARGE SCALE GENOMIC DNA]</scope>
    <source>
        <strain evidence="1 2">ATCC 19109</strain>
    </source>
</reference>